<sequence>MLSACNPNKTVFISNKTGSTITLRIDEDYKGSEVAFTDSLNGLVVKDKKVFDFGKGRWTKDDKAHLEELLRHTKIVREGNAAKAEVSKSINVSLIRFDVEELWVRIN</sequence>
<organism evidence="1 2">
    <name type="scientific">Fibrisoma montanum</name>
    <dbReference type="NCBI Taxonomy" id="2305895"/>
    <lineage>
        <taxon>Bacteria</taxon>
        <taxon>Pseudomonadati</taxon>
        <taxon>Bacteroidota</taxon>
        <taxon>Cytophagia</taxon>
        <taxon>Cytophagales</taxon>
        <taxon>Spirosomataceae</taxon>
        <taxon>Fibrisoma</taxon>
    </lineage>
</organism>
<keyword evidence="2" id="KW-1185">Reference proteome</keyword>
<evidence type="ECO:0000313" key="1">
    <source>
        <dbReference type="EMBL" id="RIV18790.1"/>
    </source>
</evidence>
<dbReference type="AlphaFoldDB" id="A0A418LZN8"/>
<evidence type="ECO:0000313" key="2">
    <source>
        <dbReference type="Proteomes" id="UP000283523"/>
    </source>
</evidence>
<accession>A0A418LZN8</accession>
<dbReference type="Proteomes" id="UP000283523">
    <property type="component" value="Unassembled WGS sequence"/>
</dbReference>
<name>A0A418LZN8_9BACT</name>
<dbReference type="OrthoDB" id="959523at2"/>
<reference evidence="1 2" key="1">
    <citation type="submission" date="2018-08" db="EMBL/GenBank/DDBJ databases">
        <title>Fibrisoma montanum sp. nov., isolated from Danxia mountain soil.</title>
        <authorList>
            <person name="Huang Y."/>
        </authorList>
    </citation>
    <scope>NUCLEOTIDE SEQUENCE [LARGE SCALE GENOMIC DNA]</scope>
    <source>
        <strain evidence="1 2">HYT19</strain>
    </source>
</reference>
<dbReference type="EMBL" id="QXED01000010">
    <property type="protein sequence ID" value="RIV18790.1"/>
    <property type="molecule type" value="Genomic_DNA"/>
</dbReference>
<gene>
    <name evidence="1" type="ORF">DYU11_27085</name>
</gene>
<proteinExistence type="predicted"/>
<protein>
    <submittedName>
        <fullName evidence="1">Uncharacterized protein</fullName>
    </submittedName>
</protein>
<comment type="caution">
    <text evidence="1">The sequence shown here is derived from an EMBL/GenBank/DDBJ whole genome shotgun (WGS) entry which is preliminary data.</text>
</comment>